<comment type="subcellular location">
    <subcellularLocation>
        <location evidence="1">Cell membrane</location>
        <topology evidence="1">Multi-pass membrane protein</topology>
    </subcellularLocation>
</comment>
<feature type="transmembrane region" description="Helical" evidence="6">
    <location>
        <begin position="132"/>
        <end position="152"/>
    </location>
</feature>
<proteinExistence type="predicted"/>
<gene>
    <name evidence="8" type="ORF">K529_006230</name>
</gene>
<feature type="transmembrane region" description="Helical" evidence="6">
    <location>
        <begin position="225"/>
        <end position="247"/>
    </location>
</feature>
<dbReference type="OrthoDB" id="145485at2"/>
<feature type="transmembrane region" description="Helical" evidence="6">
    <location>
        <begin position="267"/>
        <end position="294"/>
    </location>
</feature>
<organism evidence="8 9">
    <name type="scientific">Tritonibacter mobilis F1926</name>
    <dbReference type="NCBI Taxonomy" id="1265309"/>
    <lineage>
        <taxon>Bacteria</taxon>
        <taxon>Pseudomonadati</taxon>
        <taxon>Pseudomonadota</taxon>
        <taxon>Alphaproteobacteria</taxon>
        <taxon>Rhodobacterales</taxon>
        <taxon>Paracoccaceae</taxon>
        <taxon>Tritonibacter</taxon>
    </lineage>
</organism>
<evidence type="ECO:0000256" key="1">
    <source>
        <dbReference type="ARBA" id="ARBA00004651"/>
    </source>
</evidence>
<feature type="transmembrane region" description="Helical" evidence="6">
    <location>
        <begin position="164"/>
        <end position="182"/>
    </location>
</feature>
<dbReference type="KEGG" id="rmb:K529_006230"/>
<dbReference type="PANTHER" id="PTHR34697">
    <property type="entry name" value="PHOSPHATIDYLGLYCEROL LYSYLTRANSFERASE"/>
    <property type="match status" value="1"/>
</dbReference>
<dbReference type="PANTHER" id="PTHR34697:SF2">
    <property type="entry name" value="PHOSPHATIDYLGLYCEROL LYSYLTRANSFERASE"/>
    <property type="match status" value="1"/>
</dbReference>
<evidence type="ECO:0000256" key="6">
    <source>
        <dbReference type="SAM" id="Phobius"/>
    </source>
</evidence>
<evidence type="ECO:0000259" key="7">
    <source>
        <dbReference type="Pfam" id="PF09924"/>
    </source>
</evidence>
<evidence type="ECO:0000256" key="4">
    <source>
        <dbReference type="ARBA" id="ARBA00022989"/>
    </source>
</evidence>
<keyword evidence="3 6" id="KW-0812">Transmembrane</keyword>
<feature type="transmembrane region" description="Helical" evidence="6">
    <location>
        <begin position="194"/>
        <end position="218"/>
    </location>
</feature>
<dbReference type="GO" id="GO:0016755">
    <property type="term" value="F:aminoacyltransferase activity"/>
    <property type="evidence" value="ECO:0007669"/>
    <property type="project" value="TreeGrafter"/>
</dbReference>
<dbReference type="PROSITE" id="PS51257">
    <property type="entry name" value="PROKAR_LIPOPROTEIN"/>
    <property type="match status" value="1"/>
</dbReference>
<feature type="transmembrane region" description="Helical" evidence="6">
    <location>
        <begin position="91"/>
        <end position="112"/>
    </location>
</feature>
<dbReference type="EMBL" id="CP015230">
    <property type="protein sequence ID" value="ANP40358.1"/>
    <property type="molecule type" value="Genomic_DNA"/>
</dbReference>
<evidence type="ECO:0000256" key="2">
    <source>
        <dbReference type="ARBA" id="ARBA00022475"/>
    </source>
</evidence>
<evidence type="ECO:0000256" key="3">
    <source>
        <dbReference type="ARBA" id="ARBA00022692"/>
    </source>
</evidence>
<evidence type="ECO:0000256" key="5">
    <source>
        <dbReference type="ARBA" id="ARBA00023136"/>
    </source>
</evidence>
<feature type="domain" description="Phosphatidylglycerol lysyltransferase C-terminal" evidence="7">
    <location>
        <begin position="348"/>
        <end position="582"/>
    </location>
</feature>
<sequence>MPTRARRKQTVANSLRVVTPLIIMAGCLFALTRQADLPHIHDLFILLGQVPAPHWVGALGATVLSFWALGRYDAVAHRHLRTGVDDPTARRAGMASIAFSQAVGFGLFSGSFARWRLLPRLNPLQSAQLTGFVGITFMTALAVICGLSLLLVGPSLGMRASGAGILLVSTVACGLCFLHPEWRVRGLRLRLPSLQAIFALAFWTLMDVTFAGVALWLLLPLGHDIGLGVLLPAYFLALGLAIISSSPGGAGPLELAMLTLLPGADPAILVAGLLAFRAVYYALPAALAGVVLLWPNLMRRGLPLPDHAEDDYLGSDVRPAASQPFVRPQAETGVILQNGGHIMAFGLNQVAMLDTPQISAVLFDPISGRRGEIPDALRAHARARNTAACFYKCSARTAIAAKKQGWKVLKVAQDAILYPAEFSVNGSKFRQLRRKLRHAEKSGLRVEPAWSSLPLVQMAEVDEAWTRQHGAARGTTMGQFEPGYVSIQMTCLAWLEERLVGFMTFHRAADEWCLDLVRQLPGAPDGTGHALICTAIDAARDAGVRRLSLAAVPDHRFSQRFDGGLHQFKSCFAPKWEPRYIAAPTWPQMGLAIAEMTRLVHRPARPEVEMPQANMPGFENHADVAENTVAAKWTA</sequence>
<dbReference type="GeneID" id="28249412"/>
<protein>
    <recommendedName>
        <fullName evidence="7">Phosphatidylglycerol lysyltransferase C-terminal domain-containing protein</fullName>
    </recommendedName>
</protein>
<accession>A0A1B1A1I5</accession>
<dbReference type="InterPro" id="IPR024320">
    <property type="entry name" value="LPG_synthase_C"/>
</dbReference>
<keyword evidence="2" id="KW-1003">Cell membrane</keyword>
<feature type="transmembrane region" description="Helical" evidence="6">
    <location>
        <begin position="52"/>
        <end position="70"/>
    </location>
</feature>
<dbReference type="STRING" id="1265309.K529_006230"/>
<dbReference type="GO" id="GO:0005886">
    <property type="term" value="C:plasma membrane"/>
    <property type="evidence" value="ECO:0007669"/>
    <property type="project" value="UniProtKB-SubCell"/>
</dbReference>
<feature type="transmembrane region" description="Helical" evidence="6">
    <location>
        <begin position="12"/>
        <end position="32"/>
    </location>
</feature>
<dbReference type="GO" id="GO:0055091">
    <property type="term" value="P:phospholipid homeostasis"/>
    <property type="evidence" value="ECO:0007669"/>
    <property type="project" value="TreeGrafter"/>
</dbReference>
<name>A0A1B1A1I5_9RHOB</name>
<dbReference type="AlphaFoldDB" id="A0A1B1A1I5"/>
<dbReference type="InterPro" id="IPR051211">
    <property type="entry name" value="PG_lysyltransferase"/>
</dbReference>
<dbReference type="InterPro" id="IPR016181">
    <property type="entry name" value="Acyl_CoA_acyltransferase"/>
</dbReference>
<reference evidence="8 9" key="1">
    <citation type="journal article" date="2016" name="ISME J.">
        <title>Global occurrence and heterogeneity of the Roseobacter-clade species Ruegeria mobilis.</title>
        <authorList>
            <person name="Sonnenschein E."/>
            <person name="Gram L."/>
        </authorList>
    </citation>
    <scope>NUCLEOTIDE SEQUENCE [LARGE SCALE GENOMIC DNA]</scope>
    <source>
        <strain evidence="8 9">F1926</strain>
    </source>
</reference>
<evidence type="ECO:0000313" key="9">
    <source>
        <dbReference type="Proteomes" id="UP000013243"/>
    </source>
</evidence>
<dbReference type="SUPFAM" id="SSF55729">
    <property type="entry name" value="Acyl-CoA N-acyltransferases (Nat)"/>
    <property type="match status" value="1"/>
</dbReference>
<dbReference type="RefSeq" id="WP_046002162.1">
    <property type="nucleotide sequence ID" value="NZ_CP015230.1"/>
</dbReference>
<evidence type="ECO:0000313" key="8">
    <source>
        <dbReference type="EMBL" id="ANP40358.1"/>
    </source>
</evidence>
<dbReference type="Proteomes" id="UP000013243">
    <property type="component" value="Chromosome"/>
</dbReference>
<dbReference type="Pfam" id="PF09924">
    <property type="entry name" value="LPG_synthase_C"/>
    <property type="match status" value="1"/>
</dbReference>
<keyword evidence="5 6" id="KW-0472">Membrane</keyword>
<keyword evidence="4 6" id="KW-1133">Transmembrane helix</keyword>